<protein>
    <submittedName>
        <fullName evidence="2">Uncharacterized protein</fullName>
    </submittedName>
</protein>
<gene>
    <name evidence="2" type="ORF">LCGC14_1925510</name>
</gene>
<organism evidence="2">
    <name type="scientific">marine sediment metagenome</name>
    <dbReference type="NCBI Taxonomy" id="412755"/>
    <lineage>
        <taxon>unclassified sequences</taxon>
        <taxon>metagenomes</taxon>
        <taxon>ecological metagenomes</taxon>
    </lineage>
</organism>
<evidence type="ECO:0000256" key="1">
    <source>
        <dbReference type="SAM" id="Coils"/>
    </source>
</evidence>
<proteinExistence type="predicted"/>
<evidence type="ECO:0000313" key="2">
    <source>
        <dbReference type="EMBL" id="KKL88354.1"/>
    </source>
</evidence>
<keyword evidence="1" id="KW-0175">Coiled coil</keyword>
<accession>A0A0F9FPE6</accession>
<dbReference type="AlphaFoldDB" id="A0A0F9FPE6"/>
<reference evidence="2" key="1">
    <citation type="journal article" date="2015" name="Nature">
        <title>Complex archaea that bridge the gap between prokaryotes and eukaryotes.</title>
        <authorList>
            <person name="Spang A."/>
            <person name="Saw J.H."/>
            <person name="Jorgensen S.L."/>
            <person name="Zaremba-Niedzwiedzka K."/>
            <person name="Martijn J."/>
            <person name="Lind A.E."/>
            <person name="van Eijk R."/>
            <person name="Schleper C."/>
            <person name="Guy L."/>
            <person name="Ettema T.J."/>
        </authorList>
    </citation>
    <scope>NUCLEOTIDE SEQUENCE</scope>
</reference>
<comment type="caution">
    <text evidence="2">The sequence shown here is derived from an EMBL/GenBank/DDBJ whole genome shotgun (WGS) entry which is preliminary data.</text>
</comment>
<dbReference type="EMBL" id="LAZR01020588">
    <property type="protein sequence ID" value="KKL88354.1"/>
    <property type="molecule type" value="Genomic_DNA"/>
</dbReference>
<feature type="coiled-coil region" evidence="1">
    <location>
        <begin position="58"/>
        <end position="85"/>
    </location>
</feature>
<sequence length="100" mass="10730">MNIHRVTIRVVCGCGASIVAQYGSGGGDQDIALRVGPCQACRVACIEEFKDKAREMAGDELQGALRDLRKAIERAELMAKGETRLRAAEAQQLRDGGDLA</sequence>
<name>A0A0F9FPE6_9ZZZZ</name>